<sequence>MKNLLKLEELMMFLLSIYLFSFLDYAWWIYLLLILTPDIGMLGYLINTKIGATSYNFFHHKGIAILIGFAGFWWMIPELQLAGIILFGHASMDRIFGYGLKFSDNFKHTHLGNL</sequence>
<dbReference type="Proteomes" id="UP000198393">
    <property type="component" value="Unassembled WGS sequence"/>
</dbReference>
<evidence type="ECO:0000313" key="3">
    <source>
        <dbReference type="Proteomes" id="UP000198393"/>
    </source>
</evidence>
<organism evidence="2 3">
    <name type="scientific">Ekhidna lutea</name>
    <dbReference type="NCBI Taxonomy" id="447679"/>
    <lineage>
        <taxon>Bacteria</taxon>
        <taxon>Pseudomonadati</taxon>
        <taxon>Bacteroidota</taxon>
        <taxon>Cytophagia</taxon>
        <taxon>Cytophagales</taxon>
        <taxon>Reichenbachiellaceae</taxon>
        <taxon>Ekhidna</taxon>
    </lineage>
</organism>
<accession>A0A239EKE3</accession>
<feature type="transmembrane region" description="Helical" evidence="1">
    <location>
        <begin position="63"/>
        <end position="87"/>
    </location>
</feature>
<gene>
    <name evidence="2" type="ORF">SAMN05421640_0166</name>
</gene>
<dbReference type="AlphaFoldDB" id="A0A239EKE3"/>
<keyword evidence="1" id="KW-0812">Transmembrane</keyword>
<dbReference type="InterPro" id="IPR025356">
    <property type="entry name" value="DUF4260"/>
</dbReference>
<dbReference type="EMBL" id="FZPD01000001">
    <property type="protein sequence ID" value="SNS44382.1"/>
    <property type="molecule type" value="Genomic_DNA"/>
</dbReference>
<reference evidence="2 3" key="1">
    <citation type="submission" date="2017-06" db="EMBL/GenBank/DDBJ databases">
        <authorList>
            <person name="Kim H.J."/>
            <person name="Triplett B.A."/>
        </authorList>
    </citation>
    <scope>NUCLEOTIDE SEQUENCE [LARGE SCALE GENOMIC DNA]</scope>
    <source>
        <strain evidence="2 3">DSM 19307</strain>
    </source>
</reference>
<evidence type="ECO:0008006" key="4">
    <source>
        <dbReference type="Google" id="ProtNLM"/>
    </source>
</evidence>
<proteinExistence type="predicted"/>
<dbReference type="Pfam" id="PF14079">
    <property type="entry name" value="DUF4260"/>
    <property type="match status" value="1"/>
</dbReference>
<dbReference type="RefSeq" id="WP_089354954.1">
    <property type="nucleotide sequence ID" value="NZ_FZPD01000001.1"/>
</dbReference>
<name>A0A239EKE3_EKHLU</name>
<protein>
    <recommendedName>
        <fullName evidence="4">DUF4260 domain-containing protein</fullName>
    </recommendedName>
</protein>
<dbReference type="OrthoDB" id="9813911at2"/>
<evidence type="ECO:0000313" key="2">
    <source>
        <dbReference type="EMBL" id="SNS44382.1"/>
    </source>
</evidence>
<keyword evidence="1" id="KW-0472">Membrane</keyword>
<feature type="transmembrane region" description="Helical" evidence="1">
    <location>
        <begin position="12"/>
        <end position="35"/>
    </location>
</feature>
<evidence type="ECO:0000256" key="1">
    <source>
        <dbReference type="SAM" id="Phobius"/>
    </source>
</evidence>
<keyword evidence="1" id="KW-1133">Transmembrane helix</keyword>
<keyword evidence="3" id="KW-1185">Reference proteome</keyword>